<dbReference type="Proteomes" id="UP000683139">
    <property type="component" value="Unassembled WGS sequence"/>
</dbReference>
<dbReference type="AlphaFoldDB" id="A0A920CX29"/>
<dbReference type="SUPFAM" id="SSF158622">
    <property type="entry name" value="YheA/YmcA-like"/>
    <property type="match status" value="1"/>
</dbReference>
<evidence type="ECO:0000313" key="2">
    <source>
        <dbReference type="EMBL" id="GIP14634.1"/>
    </source>
</evidence>
<reference evidence="2" key="1">
    <citation type="submission" date="2021-03" db="EMBL/GenBank/DDBJ databases">
        <title>Antimicrobial resistance genes in bacteria isolated from Japanese honey, and their potential for conferring macrolide and lincosamide resistance in the American foulbrood pathogen Paenibacillus larvae.</title>
        <authorList>
            <person name="Okamoto M."/>
            <person name="Kumagai M."/>
            <person name="Kanamori H."/>
            <person name="Takamatsu D."/>
        </authorList>
    </citation>
    <scope>NUCLEOTIDE SEQUENCE</scope>
    <source>
        <strain evidence="2">J40TS1</strain>
    </source>
</reference>
<dbReference type="InterPro" id="IPR010368">
    <property type="entry name" value="Com_YlbF"/>
</dbReference>
<keyword evidence="1" id="KW-0175">Coiled coil</keyword>
<evidence type="ECO:0000313" key="3">
    <source>
        <dbReference type="Proteomes" id="UP000683139"/>
    </source>
</evidence>
<dbReference type="EMBL" id="BOSE01000001">
    <property type="protein sequence ID" value="GIP14634.1"/>
    <property type="molecule type" value="Genomic_DNA"/>
</dbReference>
<dbReference type="InterPro" id="IPR052767">
    <property type="entry name" value="Bact_com_dev_regulator"/>
</dbReference>
<dbReference type="PANTHER" id="PTHR38448">
    <property type="entry name" value="REGULATORY PROTEIN YLBF-RELATED"/>
    <property type="match status" value="1"/>
</dbReference>
<dbReference type="Gene3D" id="1.20.1500.10">
    <property type="entry name" value="YheA/YmcA-like"/>
    <property type="match status" value="1"/>
</dbReference>
<dbReference type="InterPro" id="IPR023378">
    <property type="entry name" value="YheA/YmcA-like_dom_sf"/>
</dbReference>
<comment type="caution">
    <text evidence="2">The sequence shown here is derived from an EMBL/GenBank/DDBJ whole genome shotgun (WGS) entry which is preliminary data.</text>
</comment>
<gene>
    <name evidence="2" type="ORF">J40TS1_02760</name>
</gene>
<accession>A0A920CX29</accession>
<keyword evidence="3" id="KW-1185">Reference proteome</keyword>
<dbReference type="Pfam" id="PF06133">
    <property type="entry name" value="Com_YlbF"/>
    <property type="match status" value="1"/>
</dbReference>
<sequence>MNMPQQSIDAKLFQHGGEAAGAACSHSGIHAQVKSHTIVDLRVKEDIQAKARELADMLAQSEEVAHYRRAEEKINKHERVQQLIAAIKKKQKEAVAFEKTFNNPEMVKKIEAEMNELQDELDSIPVVTEFQQSQADINYLLQLVITIVRDTLTDKINLEDALKEETDDCLD</sequence>
<proteinExistence type="predicted"/>
<dbReference type="RefSeq" id="WP_246563027.1">
    <property type="nucleotide sequence ID" value="NZ_BOSE01000001.1"/>
</dbReference>
<dbReference type="PANTHER" id="PTHR38448:SF1">
    <property type="entry name" value="YLBF FAMILY REGULATOR"/>
    <property type="match status" value="1"/>
</dbReference>
<organism evidence="2 3">
    <name type="scientific">Paenibacillus montaniterrae</name>
    <dbReference type="NCBI Taxonomy" id="429341"/>
    <lineage>
        <taxon>Bacteria</taxon>
        <taxon>Bacillati</taxon>
        <taxon>Bacillota</taxon>
        <taxon>Bacilli</taxon>
        <taxon>Bacillales</taxon>
        <taxon>Paenibacillaceae</taxon>
        <taxon>Paenibacillus</taxon>
    </lineage>
</organism>
<protein>
    <recommendedName>
        <fullName evidence="4">Cell fate regulator YmcA, YheA/YmcA/DUF963 family (Controls sporulation, competence, biofilm development)</fullName>
    </recommendedName>
</protein>
<evidence type="ECO:0008006" key="4">
    <source>
        <dbReference type="Google" id="ProtNLM"/>
    </source>
</evidence>
<evidence type="ECO:0000256" key="1">
    <source>
        <dbReference type="SAM" id="Coils"/>
    </source>
</evidence>
<name>A0A920CX29_9BACL</name>
<feature type="coiled-coil region" evidence="1">
    <location>
        <begin position="44"/>
        <end position="100"/>
    </location>
</feature>